<evidence type="ECO:0008006" key="7">
    <source>
        <dbReference type="Google" id="ProtNLM"/>
    </source>
</evidence>
<dbReference type="Proteomes" id="UP000002724">
    <property type="component" value="Chromosome"/>
</dbReference>
<comment type="similarity">
    <text evidence="4">Belongs to the HepT RNase toxin family.</text>
</comment>
<keyword evidence="3" id="KW-0378">Hydrolase</keyword>
<evidence type="ECO:0000256" key="2">
    <source>
        <dbReference type="ARBA" id="ARBA00022722"/>
    </source>
</evidence>
<dbReference type="InterPro" id="IPR037038">
    <property type="entry name" value="HepT-like_sf"/>
</dbReference>
<evidence type="ECO:0000256" key="3">
    <source>
        <dbReference type="ARBA" id="ARBA00022801"/>
    </source>
</evidence>
<dbReference type="KEGG" id="pph:Ppha_1396"/>
<dbReference type="NCBIfam" id="NF047751">
    <property type="entry name" value="HepT_toxin"/>
    <property type="match status" value="1"/>
</dbReference>
<keyword evidence="1" id="KW-1277">Toxin-antitoxin system</keyword>
<evidence type="ECO:0000256" key="4">
    <source>
        <dbReference type="ARBA" id="ARBA00024207"/>
    </source>
</evidence>
<dbReference type="STRING" id="324925.Ppha_1396"/>
<reference evidence="5 6" key="1">
    <citation type="submission" date="2008-06" db="EMBL/GenBank/DDBJ databases">
        <title>Complete sequence of Pelodictyon phaeoclathratiforme BU-1.</title>
        <authorList>
            <consortium name="US DOE Joint Genome Institute"/>
            <person name="Lucas S."/>
            <person name="Copeland A."/>
            <person name="Lapidus A."/>
            <person name="Glavina del Rio T."/>
            <person name="Dalin E."/>
            <person name="Tice H."/>
            <person name="Bruce D."/>
            <person name="Goodwin L."/>
            <person name="Pitluck S."/>
            <person name="Schmutz J."/>
            <person name="Larimer F."/>
            <person name="Land M."/>
            <person name="Hauser L."/>
            <person name="Kyrpides N."/>
            <person name="Mikhailova N."/>
            <person name="Liu Z."/>
            <person name="Li T."/>
            <person name="Zhao F."/>
            <person name="Overmann J."/>
            <person name="Bryant D.A."/>
            <person name="Richardson P."/>
        </authorList>
    </citation>
    <scope>NUCLEOTIDE SEQUENCE [LARGE SCALE GENOMIC DNA]</scope>
    <source>
        <strain evidence="6">DSM 5477 / BU-1</strain>
    </source>
</reference>
<dbReference type="PANTHER" id="PTHR33397:SF3">
    <property type="entry name" value="MRNA NUCLEASE HEPT"/>
    <property type="match status" value="1"/>
</dbReference>
<dbReference type="PANTHER" id="PTHR33397">
    <property type="entry name" value="UPF0331 PROTEIN YUTE"/>
    <property type="match status" value="1"/>
</dbReference>
<dbReference type="EMBL" id="CP001110">
    <property type="protein sequence ID" value="ACF43659.1"/>
    <property type="molecule type" value="Genomic_DNA"/>
</dbReference>
<dbReference type="GO" id="GO:0004540">
    <property type="term" value="F:RNA nuclease activity"/>
    <property type="evidence" value="ECO:0007669"/>
    <property type="project" value="InterPro"/>
</dbReference>
<protein>
    <recommendedName>
        <fullName evidence="7">DUF86 domain-containing protein</fullName>
    </recommendedName>
</protein>
<evidence type="ECO:0000313" key="6">
    <source>
        <dbReference type="Proteomes" id="UP000002724"/>
    </source>
</evidence>
<dbReference type="eggNOG" id="COG2445">
    <property type="taxonomic scope" value="Bacteria"/>
</dbReference>
<sequence length="144" mass="16543">MMIDDIILNKKESIERCIRQIKLYYALPSEKPFEEDFMRQDAIALNLQRACEQAIDLANHLIKIHKFGLPKESRESFAILAERGVIDRLLAKNLQGMVGFRNTLVHQYQSLNLGIVIAVIEQHLDDLIAFTNCAINYQKQDGNT</sequence>
<evidence type="ECO:0000313" key="5">
    <source>
        <dbReference type="EMBL" id="ACF43659.1"/>
    </source>
</evidence>
<organism evidence="5 6">
    <name type="scientific">Pelodictyon phaeoclathratiforme (strain DSM 5477 / BU-1)</name>
    <dbReference type="NCBI Taxonomy" id="324925"/>
    <lineage>
        <taxon>Bacteria</taxon>
        <taxon>Pseudomonadati</taxon>
        <taxon>Chlorobiota</taxon>
        <taxon>Chlorobiia</taxon>
        <taxon>Chlorobiales</taxon>
        <taxon>Chlorobiaceae</taxon>
        <taxon>Chlorobium/Pelodictyon group</taxon>
        <taxon>Pelodictyon</taxon>
    </lineage>
</organism>
<keyword evidence="6" id="KW-1185">Reference proteome</keyword>
<dbReference type="Gene3D" id="1.20.120.580">
    <property type="entry name" value="bsu32300-like"/>
    <property type="match status" value="1"/>
</dbReference>
<dbReference type="InterPro" id="IPR052379">
    <property type="entry name" value="Type_VII_TA_RNase"/>
</dbReference>
<dbReference type="InterPro" id="IPR008201">
    <property type="entry name" value="HepT-like"/>
</dbReference>
<dbReference type="AlphaFoldDB" id="B4S9W3"/>
<evidence type="ECO:0000256" key="1">
    <source>
        <dbReference type="ARBA" id="ARBA00022649"/>
    </source>
</evidence>
<dbReference type="HOGENOM" id="CLU_142825_1_1_10"/>
<proteinExistence type="inferred from homology"/>
<dbReference type="RefSeq" id="WP_012508150.1">
    <property type="nucleotide sequence ID" value="NC_011060.1"/>
</dbReference>
<dbReference type="GO" id="GO:0110001">
    <property type="term" value="C:toxin-antitoxin complex"/>
    <property type="evidence" value="ECO:0007669"/>
    <property type="project" value="InterPro"/>
</dbReference>
<accession>B4S9W3</accession>
<gene>
    <name evidence="5" type="ordered locus">Ppha_1396</name>
</gene>
<keyword evidence="2" id="KW-0540">Nuclease</keyword>
<name>B4S9W3_PELPB</name>
<dbReference type="GO" id="GO:0016787">
    <property type="term" value="F:hydrolase activity"/>
    <property type="evidence" value="ECO:0007669"/>
    <property type="project" value="UniProtKB-KW"/>
</dbReference>
<dbReference type="Pfam" id="PF01934">
    <property type="entry name" value="HepT-like"/>
    <property type="match status" value="1"/>
</dbReference>